<reference evidence="2 3" key="1">
    <citation type="submission" date="2019-09" db="EMBL/GenBank/DDBJ databases">
        <title>Draft genome of the ectomycorrhizal ascomycete Sphaerosporella brunnea.</title>
        <authorList>
            <consortium name="DOE Joint Genome Institute"/>
            <person name="Benucci G.M."/>
            <person name="Marozzi G."/>
            <person name="Antonielli L."/>
            <person name="Sanchez S."/>
            <person name="Marco P."/>
            <person name="Wang X."/>
            <person name="Falini L.B."/>
            <person name="Barry K."/>
            <person name="Haridas S."/>
            <person name="Lipzen A."/>
            <person name="Labutti K."/>
            <person name="Grigoriev I.V."/>
            <person name="Murat C."/>
            <person name="Martin F."/>
            <person name="Albertini E."/>
            <person name="Donnini D."/>
            <person name="Bonito G."/>
        </authorList>
    </citation>
    <scope>NUCLEOTIDE SEQUENCE [LARGE SCALE GENOMIC DNA]</scope>
    <source>
        <strain evidence="2 3">Sb_GMNB300</strain>
    </source>
</reference>
<accession>A0A5J5EJ74</accession>
<gene>
    <name evidence="2" type="ORF">FN846DRAFT_911975</name>
</gene>
<feature type="region of interest" description="Disordered" evidence="1">
    <location>
        <begin position="1"/>
        <end position="31"/>
    </location>
</feature>
<organism evidence="2 3">
    <name type="scientific">Sphaerosporella brunnea</name>
    <dbReference type="NCBI Taxonomy" id="1250544"/>
    <lineage>
        <taxon>Eukaryota</taxon>
        <taxon>Fungi</taxon>
        <taxon>Dikarya</taxon>
        <taxon>Ascomycota</taxon>
        <taxon>Pezizomycotina</taxon>
        <taxon>Pezizomycetes</taxon>
        <taxon>Pezizales</taxon>
        <taxon>Pyronemataceae</taxon>
        <taxon>Sphaerosporella</taxon>
    </lineage>
</organism>
<dbReference type="EMBL" id="VXIS01000278">
    <property type="protein sequence ID" value="KAA8895241.1"/>
    <property type="molecule type" value="Genomic_DNA"/>
</dbReference>
<feature type="compositionally biased region" description="Low complexity" evidence="1">
    <location>
        <begin position="11"/>
        <end position="22"/>
    </location>
</feature>
<sequence length="268" mass="29704">MTLYNFPSPPSTAAWSTPDRPSSSPPSPFPTPANCTSLVQDSIIYKLFQHFDIVITPPEEQLWHIDLARPSRSIVISAYLQNLIQSPPDSWLGVAYFVLVDAVNTLVGVFPFAVPRKRGEANEAEQYHMTGPAAALPPIIVSGHPLIYSRPSSNPFHTLSYMGLVDYVLRGSNFVVKLAYGDENYSFEYQGWPEEKAELIAQMGIVAVRGRSKSPPSTRVVGAITDGRRWKFVRMERGREIRLSRVMDLALGQVEDVVGSIVAAVEGW</sequence>
<keyword evidence="3" id="KW-1185">Reference proteome</keyword>
<comment type="caution">
    <text evidence="2">The sequence shown here is derived from an EMBL/GenBank/DDBJ whole genome shotgun (WGS) entry which is preliminary data.</text>
</comment>
<evidence type="ECO:0000256" key="1">
    <source>
        <dbReference type="SAM" id="MobiDB-lite"/>
    </source>
</evidence>
<name>A0A5J5EJ74_9PEZI</name>
<proteinExistence type="predicted"/>
<dbReference type="Proteomes" id="UP000326924">
    <property type="component" value="Unassembled WGS sequence"/>
</dbReference>
<evidence type="ECO:0000313" key="3">
    <source>
        <dbReference type="Proteomes" id="UP000326924"/>
    </source>
</evidence>
<protein>
    <submittedName>
        <fullName evidence="2">Uncharacterized protein</fullName>
    </submittedName>
</protein>
<dbReference type="InParanoid" id="A0A5J5EJ74"/>
<evidence type="ECO:0000313" key="2">
    <source>
        <dbReference type="EMBL" id="KAA8895241.1"/>
    </source>
</evidence>
<dbReference type="AlphaFoldDB" id="A0A5J5EJ74"/>